<organism evidence="1 2">
    <name type="scientific">Roseovarius aquimarinus</name>
    <dbReference type="NCBI Taxonomy" id="1229156"/>
    <lineage>
        <taxon>Bacteria</taxon>
        <taxon>Pseudomonadati</taxon>
        <taxon>Pseudomonadota</taxon>
        <taxon>Alphaproteobacteria</taxon>
        <taxon>Rhodobacterales</taxon>
        <taxon>Roseobacteraceae</taxon>
        <taxon>Roseovarius</taxon>
    </lineage>
</organism>
<name>A0ABW7IAR5_9RHOB</name>
<gene>
    <name evidence="1" type="ORF">ACGRVM_14905</name>
</gene>
<dbReference type="RefSeq" id="WP_377172927.1">
    <property type="nucleotide sequence ID" value="NZ_JBHTJC010000006.1"/>
</dbReference>
<protein>
    <submittedName>
        <fullName evidence="1">Periplasmic heavy metal sensor</fullName>
    </submittedName>
</protein>
<dbReference type="Pfam" id="PF13801">
    <property type="entry name" value="Metal_resist"/>
    <property type="match status" value="1"/>
</dbReference>
<dbReference type="EMBL" id="JBIHMM010000005">
    <property type="protein sequence ID" value="MFH0255193.1"/>
    <property type="molecule type" value="Genomic_DNA"/>
</dbReference>
<keyword evidence="2" id="KW-1185">Reference proteome</keyword>
<evidence type="ECO:0000313" key="2">
    <source>
        <dbReference type="Proteomes" id="UP001607157"/>
    </source>
</evidence>
<proteinExistence type="predicted"/>
<dbReference type="Proteomes" id="UP001607157">
    <property type="component" value="Unassembled WGS sequence"/>
</dbReference>
<comment type="caution">
    <text evidence="1">The sequence shown here is derived from an EMBL/GenBank/DDBJ whole genome shotgun (WGS) entry which is preliminary data.</text>
</comment>
<sequence>MTTRLDAARRWRLVAIASLALNFALIGLVAGAALSGRGDRQEARWRGSPLIAALPAETRAELRREAREGRSERRARFEALMEVLRAEPFVPEDLRALLQDQRRLGAERAAQGETVLIEALTRMSAEERAGYAERLMQRMRRHGAKE</sequence>
<dbReference type="InterPro" id="IPR025961">
    <property type="entry name" value="Metal_resist"/>
</dbReference>
<reference evidence="1 2" key="1">
    <citation type="submission" date="2024-10" db="EMBL/GenBank/DDBJ databases">
        <authorList>
            <person name="Yang X.-N."/>
        </authorList>
    </citation>
    <scope>NUCLEOTIDE SEQUENCE [LARGE SCALE GENOMIC DNA]</scope>
    <source>
        <strain evidence="1 2">CAU 1059</strain>
    </source>
</reference>
<evidence type="ECO:0000313" key="1">
    <source>
        <dbReference type="EMBL" id="MFH0255193.1"/>
    </source>
</evidence>
<accession>A0ABW7IAR5</accession>